<dbReference type="Pfam" id="PF02145">
    <property type="entry name" value="Rap_GAP"/>
    <property type="match status" value="1"/>
</dbReference>
<evidence type="ECO:0000256" key="3">
    <source>
        <dbReference type="SAM" id="MobiDB-lite"/>
    </source>
</evidence>
<keyword evidence="6" id="KW-1185">Reference proteome</keyword>
<name>A0AAG5CWP6_ANOAO</name>
<feature type="compositionally biased region" description="Polar residues" evidence="3">
    <location>
        <begin position="96"/>
        <end position="105"/>
    </location>
</feature>
<dbReference type="AlphaFoldDB" id="A0AAG5CWP6"/>
<feature type="compositionally biased region" description="Low complexity" evidence="3">
    <location>
        <begin position="106"/>
        <end position="120"/>
    </location>
</feature>
<dbReference type="PANTHER" id="PTHR15711">
    <property type="entry name" value="RAP GTPASE-ACTIVATING PROTEIN"/>
    <property type="match status" value="1"/>
</dbReference>
<feature type="compositionally biased region" description="Low complexity" evidence="3">
    <location>
        <begin position="267"/>
        <end position="283"/>
    </location>
</feature>
<feature type="compositionally biased region" description="Gly residues" evidence="3">
    <location>
        <begin position="25"/>
        <end position="37"/>
    </location>
</feature>
<dbReference type="Proteomes" id="UP000075880">
    <property type="component" value="Unassembled WGS sequence"/>
</dbReference>
<dbReference type="InterPro" id="IPR035974">
    <property type="entry name" value="Rap/Ran-GAP_sf"/>
</dbReference>
<reference evidence="5" key="1">
    <citation type="submission" date="2024-04" db="UniProtKB">
        <authorList>
            <consortium name="EnsemblMetazoa"/>
        </authorList>
    </citation>
    <scope>IDENTIFICATION</scope>
    <source>
        <strain evidence="5">EBRO</strain>
    </source>
</reference>
<dbReference type="InterPro" id="IPR000331">
    <property type="entry name" value="Rap/Ran_GAP_dom"/>
</dbReference>
<feature type="compositionally biased region" description="Polar residues" evidence="3">
    <location>
        <begin position="76"/>
        <end position="86"/>
    </location>
</feature>
<dbReference type="SMART" id="SM00390">
    <property type="entry name" value="GoLoco"/>
    <property type="match status" value="1"/>
</dbReference>
<accession>A0AAG5CWP6</accession>
<dbReference type="PANTHER" id="PTHR15711:SF32">
    <property type="entry name" value="RAP GTPASE ACTIVATING PROTEIN 1, ISOFORM H"/>
    <property type="match status" value="1"/>
</dbReference>
<dbReference type="GO" id="GO:0005096">
    <property type="term" value="F:GTPase activator activity"/>
    <property type="evidence" value="ECO:0007669"/>
    <property type="project" value="UniProtKB-KW"/>
</dbReference>
<feature type="compositionally biased region" description="Polar residues" evidence="3">
    <location>
        <begin position="763"/>
        <end position="792"/>
    </location>
</feature>
<evidence type="ECO:0000256" key="1">
    <source>
        <dbReference type="ARBA" id="ARBA00022468"/>
    </source>
</evidence>
<organism evidence="5 6">
    <name type="scientific">Anopheles atroparvus</name>
    <name type="common">European mosquito</name>
    <dbReference type="NCBI Taxonomy" id="41427"/>
    <lineage>
        <taxon>Eukaryota</taxon>
        <taxon>Metazoa</taxon>
        <taxon>Ecdysozoa</taxon>
        <taxon>Arthropoda</taxon>
        <taxon>Hexapoda</taxon>
        <taxon>Insecta</taxon>
        <taxon>Pterygota</taxon>
        <taxon>Neoptera</taxon>
        <taxon>Endopterygota</taxon>
        <taxon>Diptera</taxon>
        <taxon>Nematocera</taxon>
        <taxon>Culicoidea</taxon>
        <taxon>Culicidae</taxon>
        <taxon>Anophelinae</taxon>
        <taxon>Anopheles</taxon>
    </lineage>
</organism>
<dbReference type="Gene3D" id="3.40.50.11210">
    <property type="entry name" value="Rap/Ran-GAP"/>
    <property type="match status" value="1"/>
</dbReference>
<dbReference type="Pfam" id="PF21022">
    <property type="entry name" value="Rap-GAP_dimer"/>
    <property type="match status" value="1"/>
</dbReference>
<evidence type="ECO:0000313" key="5">
    <source>
        <dbReference type="EnsemblMetazoa" id="ENSAATROPP003297"/>
    </source>
</evidence>
<dbReference type="SUPFAM" id="SSF111347">
    <property type="entry name" value="Rap/Ran-GAP"/>
    <property type="match status" value="1"/>
</dbReference>
<keyword evidence="2" id="KW-0175">Coiled coil</keyword>
<dbReference type="Pfam" id="PF02188">
    <property type="entry name" value="GoLoco"/>
    <property type="match status" value="1"/>
</dbReference>
<feature type="region of interest" description="Disordered" evidence="3">
    <location>
        <begin position="669"/>
        <end position="693"/>
    </location>
</feature>
<feature type="compositionally biased region" description="Low complexity" evidence="3">
    <location>
        <begin position="793"/>
        <end position="837"/>
    </location>
</feature>
<dbReference type="InterPro" id="IPR003109">
    <property type="entry name" value="GoLoco_motif"/>
</dbReference>
<evidence type="ECO:0000259" key="4">
    <source>
        <dbReference type="PROSITE" id="PS50085"/>
    </source>
</evidence>
<feature type="region of interest" description="Disordered" evidence="3">
    <location>
        <begin position="709"/>
        <end position="865"/>
    </location>
</feature>
<feature type="region of interest" description="Disordered" evidence="3">
    <location>
        <begin position="177"/>
        <end position="285"/>
    </location>
</feature>
<feature type="compositionally biased region" description="Low complexity" evidence="3">
    <location>
        <begin position="214"/>
        <end position="242"/>
    </location>
</feature>
<protein>
    <recommendedName>
        <fullName evidence="4">Rap-GAP domain-containing protein</fullName>
    </recommendedName>
</protein>
<feature type="region of interest" description="Disordered" evidence="3">
    <location>
        <begin position="15"/>
        <end position="122"/>
    </location>
</feature>
<sequence length="1032" mass="109841">MLKIQMLEQIVTNENVIDDDDHRQAGGGSGGRGGALSPGGQLAPSNTPGSACLSPVAPKNSPAVSSSGADDETRSLNRSARLSPQGRQHMGGWTTAAANAKQNGLSAATAPSSKSATTSPDRLRGATHDLFELLERVQCSRLDDQRCVLPSYFTQVRTVSTGTKTRMVCINTRSGDERIANPHANSANESSNNLTVQIPQSMGGGGNTRSLLRHSNSMSSNPHSTSNSTPASPHLLSNSSSVHLHHSLSGGGGGGSNGSSLHHHQQQHPQYQSQSSVSSQSSSIISTVPPVQRLLEDALGKPGPHPMIVVPNSGGYWVDGTDHDASYEVPAHTTWRVGKIESDDTAKCYRRFFISREHSNLVGHDDQLGPVLLSIKSENVANQDHIRILLRLRTGTMHELIPASCLGSNPSPIKMARLLNEQINVDTFMPVLCPKASSLIASYDEHVLVTNFKFGVLYQRFGQTTEEELFCNSDMTPALDEFLELLGQRIRLRDHKGYRGGLDIQNGHTGDTAVYDVFKEREIMFHVSTLLPYTEADPQQLQRKRHIGNDIVAIVFQEENTPFSPAMIASHFLHAFIVVQPIEPNTPNCRYKISVTARDDVPFFGPTLPQPSVFKKGPELKEFLLTKLINAENACYKADKFAQLELRTRSSLLQNLVDELKEKTRDFLGADMLGGGAPTSPTPETPKSEGGFTGARFIDTVRKALNARLRSQNSDPTNNGTSSTTGSVESNSKHHNSMKKSKDGLGLVSDAPCGPGGAVNIGRSLSKSSTTGSRKSPNDSVASSPDITSRCSLNPNLTNNNNSNSAPNNNNNNNNTIGKNHSNGAGNTNGAVGNANGTSGGGNNNNGPVAMSETSDDSSLNSVDLDPMDAGATYIDSDTGLESMSSADATTKACSLCLDGTGSTNGGGSVVSVSISGASVTIDAGTRELRNSGGSASSGTGSTVSTGGMLVGATGLTQEALQQVEGMKQEITRLKCDKLDLLRQNVTCQRDIKRLRERELSLQGDLAAAGKEILRLRDLLKECLPTAVADPI</sequence>
<evidence type="ECO:0000256" key="2">
    <source>
        <dbReference type="SAM" id="Coils"/>
    </source>
</evidence>
<feature type="compositionally biased region" description="Low complexity" evidence="3">
    <location>
        <begin position="713"/>
        <end position="730"/>
    </location>
</feature>
<dbReference type="GO" id="GO:0051056">
    <property type="term" value="P:regulation of small GTPase mediated signal transduction"/>
    <property type="evidence" value="ECO:0007669"/>
    <property type="project" value="InterPro"/>
</dbReference>
<evidence type="ECO:0000313" key="6">
    <source>
        <dbReference type="Proteomes" id="UP000075880"/>
    </source>
</evidence>
<feature type="domain" description="Rap-GAP" evidence="4">
    <location>
        <begin position="440"/>
        <end position="656"/>
    </location>
</feature>
<dbReference type="Gene3D" id="6.10.140.210">
    <property type="match status" value="1"/>
</dbReference>
<dbReference type="GO" id="GO:0005737">
    <property type="term" value="C:cytoplasm"/>
    <property type="evidence" value="ECO:0007669"/>
    <property type="project" value="TreeGrafter"/>
</dbReference>
<dbReference type="EnsemblMetazoa" id="ENSAATROPT003433">
    <property type="protein sequence ID" value="ENSAATROPP003297"/>
    <property type="gene ID" value="ENSAATROPG002721"/>
</dbReference>
<keyword evidence="1" id="KW-0343">GTPase activation</keyword>
<dbReference type="InterPro" id="IPR050989">
    <property type="entry name" value="Rap1_Ran_GAP"/>
</dbReference>
<dbReference type="PROSITE" id="PS50085">
    <property type="entry name" value="RAPGAP"/>
    <property type="match status" value="1"/>
</dbReference>
<dbReference type="FunFam" id="3.40.50.11210:FF:000001">
    <property type="entry name" value="Ral GTPase-activating protein subunit alpha-1 isoform 1"/>
    <property type="match status" value="1"/>
</dbReference>
<proteinExistence type="predicted"/>
<feature type="compositionally biased region" description="Polar residues" evidence="3">
    <location>
        <begin position="183"/>
        <end position="200"/>
    </location>
</feature>
<feature type="coiled-coil region" evidence="2">
    <location>
        <begin position="957"/>
        <end position="984"/>
    </location>
</feature>
<dbReference type="PROSITE" id="PS50877">
    <property type="entry name" value="GOLOCO"/>
    <property type="match status" value="1"/>
</dbReference>